<name>A0ABP6GD28_9ACTN</name>
<keyword evidence="4" id="KW-1185">Reference proteome</keyword>
<dbReference type="EMBL" id="BAAATZ010000004">
    <property type="protein sequence ID" value="GAA2721433.1"/>
    <property type="molecule type" value="Genomic_DNA"/>
</dbReference>
<feature type="transmembrane region" description="Helical" evidence="2">
    <location>
        <begin position="96"/>
        <end position="116"/>
    </location>
</feature>
<evidence type="ECO:0000256" key="1">
    <source>
        <dbReference type="SAM" id="MobiDB-lite"/>
    </source>
</evidence>
<reference evidence="4" key="1">
    <citation type="journal article" date="2019" name="Int. J. Syst. Evol. Microbiol.">
        <title>The Global Catalogue of Microorganisms (GCM) 10K type strain sequencing project: providing services to taxonomists for standard genome sequencing and annotation.</title>
        <authorList>
            <consortium name="The Broad Institute Genomics Platform"/>
            <consortium name="The Broad Institute Genome Sequencing Center for Infectious Disease"/>
            <person name="Wu L."/>
            <person name="Ma J."/>
        </authorList>
    </citation>
    <scope>NUCLEOTIDE SEQUENCE [LARGE SCALE GENOMIC DNA]</scope>
    <source>
        <strain evidence="4">JCM 8201</strain>
    </source>
</reference>
<dbReference type="Proteomes" id="UP001501842">
    <property type="component" value="Unassembled WGS sequence"/>
</dbReference>
<evidence type="ECO:0000313" key="4">
    <source>
        <dbReference type="Proteomes" id="UP001501842"/>
    </source>
</evidence>
<feature type="region of interest" description="Disordered" evidence="1">
    <location>
        <begin position="64"/>
        <end position="90"/>
    </location>
</feature>
<gene>
    <name evidence="3" type="ORF">GCM10010439_11660</name>
</gene>
<sequence length="134" mass="14286">MKVTNDTGTGQGYAITRNGSIVLADRLGPNASRSSSVKLTEDKKVVVRVTRDGEPQAARTYRLNCAKSGAGASEKPSGRPDAAERLPNTGSDETVMAARIATGVASMITGVIILWWGGLWPRRRENVFGRADRG</sequence>
<evidence type="ECO:0000313" key="3">
    <source>
        <dbReference type="EMBL" id="GAA2721433.1"/>
    </source>
</evidence>
<proteinExistence type="predicted"/>
<protein>
    <submittedName>
        <fullName evidence="3">Uncharacterized protein</fullName>
    </submittedName>
</protein>
<accession>A0ABP6GD28</accession>
<organism evidence="3 4">
    <name type="scientific">Actinocorallia aurantiaca</name>
    <dbReference type="NCBI Taxonomy" id="46204"/>
    <lineage>
        <taxon>Bacteria</taxon>
        <taxon>Bacillati</taxon>
        <taxon>Actinomycetota</taxon>
        <taxon>Actinomycetes</taxon>
        <taxon>Streptosporangiales</taxon>
        <taxon>Thermomonosporaceae</taxon>
        <taxon>Actinocorallia</taxon>
    </lineage>
</organism>
<evidence type="ECO:0000256" key="2">
    <source>
        <dbReference type="SAM" id="Phobius"/>
    </source>
</evidence>
<keyword evidence="2" id="KW-1133">Transmembrane helix</keyword>
<dbReference type="RefSeq" id="WP_344449128.1">
    <property type="nucleotide sequence ID" value="NZ_BAAATZ010000004.1"/>
</dbReference>
<keyword evidence="2" id="KW-0472">Membrane</keyword>
<keyword evidence="2" id="KW-0812">Transmembrane</keyword>
<comment type="caution">
    <text evidence="3">The sequence shown here is derived from an EMBL/GenBank/DDBJ whole genome shotgun (WGS) entry which is preliminary data.</text>
</comment>